<gene>
    <name evidence="2" type="ORF">DUNSADRAFT_6471</name>
</gene>
<accession>A0ABQ7GNB7</accession>
<sequence length="340" mass="36067">MSSDAKLAAEARRAKILARSKARINSVGGGLADEEPPQQPAASSQDPAAYQEPSPLPVSAQQLPAQLQSPQADNTSSAETPAAAPPIQEYAMPTQPAIASSNQTAADNPAQQGQHDHLCPARPNSPTSQQHHLFQPLPCASPDSHSPATKLRHRNIAQKIELPEASGRASTTQQQSEPAESDIDTPRQGSTVPGAAAATTSSAPPTSLLNTSVRASRLIRYVAALMYARALVYASGPPLFPPMLVLMVTQLAIILGTRLILGSPMLHQKLDFFTTAAEVEIPARLRSFDTWGFLLRLSPELRAVFESLASILACVKGLTDGIAVFLVAYVLMQQTHDGTV</sequence>
<comment type="caution">
    <text evidence="2">The sequence shown here is derived from an EMBL/GenBank/DDBJ whole genome shotgun (WGS) entry which is preliminary data.</text>
</comment>
<dbReference type="Proteomes" id="UP000815325">
    <property type="component" value="Unassembled WGS sequence"/>
</dbReference>
<keyword evidence="3" id="KW-1185">Reference proteome</keyword>
<evidence type="ECO:0000256" key="1">
    <source>
        <dbReference type="SAM" id="MobiDB-lite"/>
    </source>
</evidence>
<feature type="compositionally biased region" description="Polar residues" evidence="1">
    <location>
        <begin position="168"/>
        <end position="178"/>
    </location>
</feature>
<feature type="compositionally biased region" description="Low complexity" evidence="1">
    <location>
        <begin position="40"/>
        <end position="72"/>
    </location>
</feature>
<organism evidence="2 3">
    <name type="scientific">Dunaliella salina</name>
    <name type="common">Green alga</name>
    <name type="synonym">Protococcus salinus</name>
    <dbReference type="NCBI Taxonomy" id="3046"/>
    <lineage>
        <taxon>Eukaryota</taxon>
        <taxon>Viridiplantae</taxon>
        <taxon>Chlorophyta</taxon>
        <taxon>core chlorophytes</taxon>
        <taxon>Chlorophyceae</taxon>
        <taxon>CS clade</taxon>
        <taxon>Chlamydomonadales</taxon>
        <taxon>Dunaliellaceae</taxon>
        <taxon>Dunaliella</taxon>
    </lineage>
</organism>
<dbReference type="EMBL" id="MU069675">
    <property type="protein sequence ID" value="KAF5836100.1"/>
    <property type="molecule type" value="Genomic_DNA"/>
</dbReference>
<feature type="compositionally biased region" description="Polar residues" evidence="1">
    <location>
        <begin position="97"/>
        <end position="113"/>
    </location>
</feature>
<feature type="compositionally biased region" description="Low complexity" evidence="1">
    <location>
        <begin position="189"/>
        <end position="205"/>
    </location>
</feature>
<name>A0ABQ7GNB7_DUNSA</name>
<reference evidence="2" key="1">
    <citation type="submission" date="2017-08" db="EMBL/GenBank/DDBJ databases">
        <authorList>
            <person name="Polle J.E."/>
            <person name="Barry K."/>
            <person name="Cushman J."/>
            <person name="Schmutz J."/>
            <person name="Tran D."/>
            <person name="Hathwaick L.T."/>
            <person name="Yim W.C."/>
            <person name="Jenkins J."/>
            <person name="Mckie-Krisberg Z.M."/>
            <person name="Prochnik S."/>
            <person name="Lindquist E."/>
            <person name="Dockter R.B."/>
            <person name="Adam C."/>
            <person name="Molina H."/>
            <person name="Bunkerborg J."/>
            <person name="Jin E."/>
            <person name="Buchheim M."/>
            <person name="Magnuson J."/>
        </authorList>
    </citation>
    <scope>NUCLEOTIDE SEQUENCE</scope>
    <source>
        <strain evidence="2">CCAP 19/18</strain>
    </source>
</reference>
<proteinExistence type="predicted"/>
<evidence type="ECO:0000313" key="2">
    <source>
        <dbReference type="EMBL" id="KAF5836100.1"/>
    </source>
</evidence>
<evidence type="ECO:0000313" key="3">
    <source>
        <dbReference type="Proteomes" id="UP000815325"/>
    </source>
</evidence>
<feature type="region of interest" description="Disordered" evidence="1">
    <location>
        <begin position="19"/>
        <end position="205"/>
    </location>
</feature>
<evidence type="ECO:0008006" key="4">
    <source>
        <dbReference type="Google" id="ProtNLM"/>
    </source>
</evidence>
<protein>
    <recommendedName>
        <fullName evidence="4">Reticulon-like protein</fullName>
    </recommendedName>
</protein>